<sequence length="268" mass="27274">MAALPGSPTSPRLGGCTDDDRRRVPVRMGTSHAVFVRRAVADQVVDLRFFTATGELPACGHGTMAAVAFLAARRHGAEHEFRLRVSGRTFVGRAVRDGDRIHAAFDPGPVAVRDATSAEVGPVVDALGVAPGLLSAGVGVGSLGRARLLVPVGTAGAVAALSPDGGRLRLVCDRLGLLGCYVYSTPTSSGRVVARMFAPSIGVFEDIANVNSTACLAVRLAGAGRGELTVEMGDAVGAPSTITASVRPGVGGRRVLVGAATTVDVAGW</sequence>
<dbReference type="EMBL" id="JAEVHL010000043">
    <property type="protein sequence ID" value="MBM0276098.1"/>
    <property type="molecule type" value="Genomic_DNA"/>
</dbReference>
<accession>A0ABS1YFA0</accession>
<dbReference type="Proteomes" id="UP000622245">
    <property type="component" value="Unassembled WGS sequence"/>
</dbReference>
<feature type="region of interest" description="Disordered" evidence="1">
    <location>
        <begin position="1"/>
        <end position="23"/>
    </location>
</feature>
<gene>
    <name evidence="2" type="ORF">JM949_11950</name>
</gene>
<protein>
    <submittedName>
        <fullName evidence="2">PhzF family phenazine biosynthesis protein</fullName>
    </submittedName>
</protein>
<proteinExistence type="predicted"/>
<dbReference type="Gene3D" id="3.10.310.10">
    <property type="entry name" value="Diaminopimelate Epimerase, Chain A, domain 1"/>
    <property type="match status" value="2"/>
</dbReference>
<dbReference type="PANTHER" id="PTHR13774">
    <property type="entry name" value="PHENAZINE BIOSYNTHESIS PROTEIN"/>
    <property type="match status" value="1"/>
</dbReference>
<evidence type="ECO:0000256" key="1">
    <source>
        <dbReference type="SAM" id="MobiDB-lite"/>
    </source>
</evidence>
<dbReference type="RefSeq" id="WP_203148475.1">
    <property type="nucleotide sequence ID" value="NZ_JAEVHL010000043.1"/>
</dbReference>
<organism evidence="2 3">
    <name type="scientific">Micromonospora tarensis</name>
    <dbReference type="NCBI Taxonomy" id="2806100"/>
    <lineage>
        <taxon>Bacteria</taxon>
        <taxon>Bacillati</taxon>
        <taxon>Actinomycetota</taxon>
        <taxon>Actinomycetes</taxon>
        <taxon>Micromonosporales</taxon>
        <taxon>Micromonosporaceae</taxon>
        <taxon>Micromonospora</taxon>
    </lineage>
</organism>
<dbReference type="Pfam" id="PF02567">
    <property type="entry name" value="PhzC-PhzF"/>
    <property type="match status" value="1"/>
</dbReference>
<keyword evidence="3" id="KW-1185">Reference proteome</keyword>
<evidence type="ECO:0000313" key="2">
    <source>
        <dbReference type="EMBL" id="MBM0276098.1"/>
    </source>
</evidence>
<dbReference type="PIRSF" id="PIRSF016184">
    <property type="entry name" value="PhzC_PhzF"/>
    <property type="match status" value="1"/>
</dbReference>
<comment type="caution">
    <text evidence="2">The sequence shown here is derived from an EMBL/GenBank/DDBJ whole genome shotgun (WGS) entry which is preliminary data.</text>
</comment>
<evidence type="ECO:0000313" key="3">
    <source>
        <dbReference type="Proteomes" id="UP000622245"/>
    </source>
</evidence>
<name>A0ABS1YFA0_9ACTN</name>
<dbReference type="InterPro" id="IPR003719">
    <property type="entry name" value="Phenazine_PhzF-like"/>
</dbReference>
<dbReference type="SUPFAM" id="SSF54506">
    <property type="entry name" value="Diaminopimelate epimerase-like"/>
    <property type="match status" value="1"/>
</dbReference>
<reference evidence="2 3" key="1">
    <citation type="submission" date="2021-01" db="EMBL/GenBank/DDBJ databases">
        <title>Draft genome sequence of Micromonospora sp. strain STR1s_6.</title>
        <authorList>
            <person name="Karlyshev A."/>
            <person name="Jawad R."/>
        </authorList>
    </citation>
    <scope>NUCLEOTIDE SEQUENCE [LARGE SCALE GENOMIC DNA]</scope>
    <source>
        <strain evidence="2 3">STR1S-6</strain>
    </source>
</reference>